<keyword evidence="1" id="KW-0812">Transmembrane</keyword>
<dbReference type="Proteomes" id="UP001418804">
    <property type="component" value="Unassembled WGS sequence"/>
</dbReference>
<reference evidence="2 3" key="2">
    <citation type="submission" date="2024-05" db="EMBL/GenBank/DDBJ databases">
        <authorList>
            <person name="Zheng X."/>
        </authorList>
    </citation>
    <scope>NUCLEOTIDE SEQUENCE [LARGE SCALE GENOMIC DNA]</scope>
    <source>
        <strain evidence="2 3">C4-10</strain>
    </source>
</reference>
<proteinExistence type="predicted"/>
<evidence type="ECO:0000256" key="1">
    <source>
        <dbReference type="SAM" id="Phobius"/>
    </source>
</evidence>
<name>A0ABD5KZA5_PRIAR</name>
<sequence length="85" mass="10083">MNSNYKSYFFKKFPVIYLTIVLLFIIFDVVDSGKITLFSLEDSWNFILYQVVFCLIAIGAFSAFLTSVFWKIKKKRNKLNYENND</sequence>
<evidence type="ECO:0000313" key="3">
    <source>
        <dbReference type="Proteomes" id="UP001418804"/>
    </source>
</evidence>
<keyword evidence="1" id="KW-0472">Membrane</keyword>
<feature type="transmembrane region" description="Helical" evidence="1">
    <location>
        <begin position="47"/>
        <end position="70"/>
    </location>
</feature>
<protein>
    <recommendedName>
        <fullName evidence="4">DUF1049 domain-containing protein</fullName>
    </recommendedName>
</protein>
<evidence type="ECO:0008006" key="4">
    <source>
        <dbReference type="Google" id="ProtNLM"/>
    </source>
</evidence>
<dbReference type="RefSeq" id="WP_154974344.1">
    <property type="nucleotide sequence ID" value="NZ_JBDIVD010000003.1"/>
</dbReference>
<feature type="transmembrane region" description="Helical" evidence="1">
    <location>
        <begin position="9"/>
        <end position="27"/>
    </location>
</feature>
<evidence type="ECO:0000313" key="2">
    <source>
        <dbReference type="EMBL" id="MEN3156596.1"/>
    </source>
</evidence>
<dbReference type="AlphaFoldDB" id="A0ABD5KZA5"/>
<organism evidence="2 3">
    <name type="scientific">Priestia aryabhattai</name>
    <name type="common">Bacillus aryabhattai</name>
    <dbReference type="NCBI Taxonomy" id="412384"/>
    <lineage>
        <taxon>Bacteria</taxon>
        <taxon>Bacillati</taxon>
        <taxon>Bacillota</taxon>
        <taxon>Bacilli</taxon>
        <taxon>Bacillales</taxon>
        <taxon>Bacillaceae</taxon>
        <taxon>Priestia</taxon>
    </lineage>
</organism>
<dbReference type="EMBL" id="JBDIVD010000003">
    <property type="protein sequence ID" value="MEN3156596.1"/>
    <property type="molecule type" value="Genomic_DNA"/>
</dbReference>
<reference evidence="2 3" key="1">
    <citation type="submission" date="2024-05" db="EMBL/GenBank/DDBJ databases">
        <title>The mechanism of isolation and screening of efficient mineral weathering bacteria priestia aryabhattai c4-10 with weathered biotite.</title>
        <authorList>
            <person name="Yang S."/>
        </authorList>
    </citation>
    <scope>NUCLEOTIDE SEQUENCE [LARGE SCALE GENOMIC DNA]</scope>
    <source>
        <strain evidence="2 3">C4-10</strain>
    </source>
</reference>
<comment type="caution">
    <text evidence="2">The sequence shown here is derived from an EMBL/GenBank/DDBJ whole genome shotgun (WGS) entry which is preliminary data.</text>
</comment>
<gene>
    <name evidence="2" type="ORF">ABDD91_27530</name>
</gene>
<keyword evidence="1" id="KW-1133">Transmembrane helix</keyword>
<accession>A0ABD5KZA5</accession>